<dbReference type="InterPro" id="IPR043702">
    <property type="entry name" value="Lipid_II_synth_GatD"/>
</dbReference>
<feature type="active site" description="Nucleophile" evidence="2">
    <location>
        <position position="95"/>
    </location>
</feature>
<keyword evidence="2" id="KW-0133">Cell shape</keyword>
<reference evidence="4 5" key="2">
    <citation type="submission" date="2019-09" db="EMBL/GenBank/DDBJ databases">
        <authorList>
            <person name="Jin C."/>
        </authorList>
    </citation>
    <scope>NUCLEOTIDE SEQUENCE [LARGE SCALE GENOMIC DNA]</scope>
    <source>
        <strain evidence="4 5">AN110305</strain>
    </source>
</reference>
<sequence>MRSDSTVQIALVLPDLLGTYGDFGNAVVLQKRLAWRGIPAEIVPINFGQAVPESCDIYVVGGGEDTAQTLAVKHLQDNPGLQHAVRRGATVLGVCAGIQLFGDHFTRADGVTRPGLGLIDSTSHAGPNRAIGEVLAKPLGGLFDGVLTGFENHQGRTTLGPAARPLAQVTVGTGNDGKVEGAVQGKIVCTYLHGPVLPRNPQLADLLIEWATGTKPAPLDLPILDQLRAERVKAAQRTTDASSRG</sequence>
<feature type="domain" description="CobB/CobQ-like glutamine amidotransferase" evidence="3">
    <location>
        <begin position="8"/>
        <end position="200"/>
    </location>
</feature>
<dbReference type="GO" id="GO:0140282">
    <property type="term" value="F:carbon-nitrogen ligase activity on lipid II"/>
    <property type="evidence" value="ECO:0007669"/>
    <property type="project" value="UniProtKB-UniRule"/>
</dbReference>
<dbReference type="OrthoDB" id="9782045at2"/>
<comment type="catalytic activity">
    <reaction evidence="2">
        <text>beta-D-GlcNAc-(1-&gt;4)-Mur2Ac(oyl-L-Ala-gamma-D-Glu-L-Lys-D-Ala-D-Ala)-di-trans,octa-cis-undecaprenyl diphosphate + L-glutamine + ATP + H2O = beta-D-GlcNAc-(1-&gt;4)-Mur2Ac(oyl-L-Ala-D-isoglutaminyl-L-Lys-D-Ala-D-Ala)-di-trans,octa-cis-undecaprenyl diphosphate + L-glutamate + ADP + phosphate + H(+)</text>
        <dbReference type="Rhea" id="RHEA:57928"/>
        <dbReference type="ChEBI" id="CHEBI:15377"/>
        <dbReference type="ChEBI" id="CHEBI:15378"/>
        <dbReference type="ChEBI" id="CHEBI:29985"/>
        <dbReference type="ChEBI" id="CHEBI:30616"/>
        <dbReference type="ChEBI" id="CHEBI:43474"/>
        <dbReference type="ChEBI" id="CHEBI:58359"/>
        <dbReference type="ChEBI" id="CHEBI:60033"/>
        <dbReference type="ChEBI" id="CHEBI:62233"/>
        <dbReference type="ChEBI" id="CHEBI:456216"/>
        <dbReference type="EC" id="6.3.5.13"/>
    </reaction>
</comment>
<proteinExistence type="inferred from homology"/>
<dbReference type="SUPFAM" id="SSF52317">
    <property type="entry name" value="Class I glutamine amidotransferase-like"/>
    <property type="match status" value="1"/>
</dbReference>
<keyword evidence="1 2" id="KW-0315">Glutamine amidotransferase</keyword>
<dbReference type="Gene3D" id="3.40.50.880">
    <property type="match status" value="1"/>
</dbReference>
<comment type="subunit">
    <text evidence="2">Forms a heterodimer with MurT.</text>
</comment>
<dbReference type="EC" id="6.3.5.13" evidence="2"/>
<dbReference type="EC" id="3.5.1.2" evidence="2"/>
<comment type="pathway">
    <text evidence="2">Cell wall biogenesis; peptidoglycan biosynthesis.</text>
</comment>
<evidence type="ECO:0000313" key="5">
    <source>
        <dbReference type="Proteomes" id="UP000323454"/>
    </source>
</evidence>
<comment type="function">
    <text evidence="2">The lipid II isoglutaminyl synthase complex catalyzes the formation of alpha-D-isoglutamine in the cell wall lipid II stem peptide. The GatD subunit catalyzes the hydrolysis of glutamine to glutamate and ammonia. The resulting ammonia molecule is channeled to the active site of MurT.</text>
</comment>
<evidence type="ECO:0000259" key="3">
    <source>
        <dbReference type="Pfam" id="PF07685"/>
    </source>
</evidence>
<dbReference type="Proteomes" id="UP000323454">
    <property type="component" value="Unassembled WGS sequence"/>
</dbReference>
<dbReference type="UniPathway" id="UPA00219"/>
<dbReference type="RefSeq" id="WP_149850663.1">
    <property type="nucleotide sequence ID" value="NZ_VUOB01000029.1"/>
</dbReference>
<dbReference type="CDD" id="cd01750">
    <property type="entry name" value="GATase1_CobQ"/>
    <property type="match status" value="1"/>
</dbReference>
<keyword evidence="2" id="KW-0436">Ligase</keyword>
<feature type="binding site" evidence="2">
    <location>
        <position position="129"/>
    </location>
    <ligand>
        <name>substrate</name>
    </ligand>
</feature>
<dbReference type="GO" id="GO:0008360">
    <property type="term" value="P:regulation of cell shape"/>
    <property type="evidence" value="ECO:0007669"/>
    <property type="project" value="UniProtKB-KW"/>
</dbReference>
<comment type="similarity">
    <text evidence="2">Belongs to the CobB/CobQ family. GatD subfamily.</text>
</comment>
<name>A0A5B2XE91_9PSEU</name>
<dbReference type="Pfam" id="PF07685">
    <property type="entry name" value="GATase_3"/>
    <property type="match status" value="1"/>
</dbReference>
<keyword evidence="2" id="KW-0961">Cell wall biogenesis/degradation</keyword>
<dbReference type="InterPro" id="IPR029062">
    <property type="entry name" value="Class_I_gatase-like"/>
</dbReference>
<dbReference type="InterPro" id="IPR011698">
    <property type="entry name" value="GATase_3"/>
</dbReference>
<feature type="active site" evidence="2">
    <location>
        <position position="193"/>
    </location>
</feature>
<dbReference type="InterPro" id="IPR033949">
    <property type="entry name" value="CobQ_GATase1"/>
</dbReference>
<keyword evidence="2" id="KW-0573">Peptidoglycan synthesis</keyword>
<evidence type="ECO:0000256" key="1">
    <source>
        <dbReference type="ARBA" id="ARBA00022962"/>
    </source>
</evidence>
<dbReference type="HAMAP" id="MF_02213">
    <property type="entry name" value="Lipid_II_synth_GatD"/>
    <property type="match status" value="1"/>
</dbReference>
<protein>
    <recommendedName>
        <fullName evidence="2">Lipid II isoglutaminyl synthase (glutamine-hydrolyzing) subunit GatD</fullName>
        <ecNumber evidence="2">6.3.5.13</ecNumber>
    </recommendedName>
    <alternativeName>
        <fullName evidence="2">Lipid II isoglutaminyl synthase glutaminase subunit</fullName>
        <ecNumber evidence="2">3.5.1.2</ecNumber>
    </alternativeName>
</protein>
<dbReference type="AlphaFoldDB" id="A0A5B2XE91"/>
<keyword evidence="5" id="KW-1185">Reference proteome</keyword>
<evidence type="ECO:0000313" key="4">
    <source>
        <dbReference type="EMBL" id="KAA2261260.1"/>
    </source>
</evidence>
<evidence type="ECO:0000256" key="2">
    <source>
        <dbReference type="HAMAP-Rule" id="MF_02213"/>
    </source>
</evidence>
<dbReference type="PROSITE" id="PS51274">
    <property type="entry name" value="GATASE_COBBQ"/>
    <property type="match status" value="1"/>
</dbReference>
<keyword evidence="2" id="KW-0378">Hydrolase</keyword>
<dbReference type="PANTHER" id="PTHR21343">
    <property type="entry name" value="DETHIOBIOTIN SYNTHETASE"/>
    <property type="match status" value="1"/>
</dbReference>
<accession>A0A5B2XE91</accession>
<keyword evidence="4" id="KW-0808">Transferase</keyword>
<dbReference type="GO" id="GO:0071555">
    <property type="term" value="P:cell wall organization"/>
    <property type="evidence" value="ECO:0007669"/>
    <property type="project" value="UniProtKB-KW"/>
</dbReference>
<reference evidence="4 5" key="1">
    <citation type="submission" date="2019-09" db="EMBL/GenBank/DDBJ databases">
        <title>Goodfellowia gen. nov., a new genus of the Pseudonocardineae related to Actinoalloteichus, containing Goodfellowia coeruleoviolacea gen. nov., comb. nov. gen. nov., comb. nov.</title>
        <authorList>
            <person name="Labeda D."/>
        </authorList>
    </citation>
    <scope>NUCLEOTIDE SEQUENCE [LARGE SCALE GENOMIC DNA]</scope>
    <source>
        <strain evidence="4 5">AN110305</strain>
    </source>
</reference>
<dbReference type="GO" id="GO:0004359">
    <property type="term" value="F:glutaminase activity"/>
    <property type="evidence" value="ECO:0007669"/>
    <property type="project" value="UniProtKB-UniRule"/>
</dbReference>
<dbReference type="EMBL" id="VUOB01000029">
    <property type="protein sequence ID" value="KAA2261260.1"/>
    <property type="molecule type" value="Genomic_DNA"/>
</dbReference>
<dbReference type="GO" id="GO:0016740">
    <property type="term" value="F:transferase activity"/>
    <property type="evidence" value="ECO:0007669"/>
    <property type="project" value="UniProtKB-KW"/>
</dbReference>
<organism evidence="4 5">
    <name type="scientific">Solihabitans fulvus</name>
    <dbReference type="NCBI Taxonomy" id="1892852"/>
    <lineage>
        <taxon>Bacteria</taxon>
        <taxon>Bacillati</taxon>
        <taxon>Actinomycetota</taxon>
        <taxon>Actinomycetes</taxon>
        <taxon>Pseudonocardiales</taxon>
        <taxon>Pseudonocardiaceae</taxon>
        <taxon>Solihabitans</taxon>
    </lineage>
</organism>
<dbReference type="GO" id="GO:0009236">
    <property type="term" value="P:cobalamin biosynthetic process"/>
    <property type="evidence" value="ECO:0007669"/>
    <property type="project" value="InterPro"/>
</dbReference>
<dbReference type="GO" id="GO:0009252">
    <property type="term" value="P:peptidoglycan biosynthetic process"/>
    <property type="evidence" value="ECO:0007669"/>
    <property type="project" value="UniProtKB-UniRule"/>
</dbReference>
<dbReference type="PANTHER" id="PTHR21343:SF9">
    <property type="entry name" value="LIPID II ISOGLUTAMINYL SYNTHASE (GLUTAMINE-HYDROLYZING) SUBUNIT GATD"/>
    <property type="match status" value="1"/>
</dbReference>
<comment type="catalytic activity">
    <reaction evidence="2">
        <text>L-glutamine + H2O = L-glutamate + NH4(+)</text>
        <dbReference type="Rhea" id="RHEA:15889"/>
        <dbReference type="ChEBI" id="CHEBI:15377"/>
        <dbReference type="ChEBI" id="CHEBI:28938"/>
        <dbReference type="ChEBI" id="CHEBI:29985"/>
        <dbReference type="ChEBI" id="CHEBI:58359"/>
        <dbReference type="EC" id="3.5.1.2"/>
    </reaction>
</comment>
<comment type="caution">
    <text evidence="4">The sequence shown here is derived from an EMBL/GenBank/DDBJ whole genome shotgun (WGS) entry which is preliminary data.</text>
</comment>
<gene>
    <name evidence="2" type="primary">gatD</name>
    <name evidence="4" type="ORF">F0L68_17515</name>
</gene>